<dbReference type="PANTHER" id="PTHR34190:SF4">
    <property type="entry name" value="EXPRESSED PROTEIN"/>
    <property type="match status" value="1"/>
</dbReference>
<feature type="compositionally biased region" description="Basic and acidic residues" evidence="1">
    <location>
        <begin position="9"/>
        <end position="24"/>
    </location>
</feature>
<evidence type="ECO:0000256" key="1">
    <source>
        <dbReference type="SAM" id="MobiDB-lite"/>
    </source>
</evidence>
<dbReference type="EMBL" id="CM035425">
    <property type="protein sequence ID" value="KAH7331017.1"/>
    <property type="molecule type" value="Genomic_DNA"/>
</dbReference>
<comment type="caution">
    <text evidence="2">The sequence shown here is derived from an EMBL/GenBank/DDBJ whole genome shotgun (WGS) entry which is preliminary data.</text>
</comment>
<organism evidence="2 3">
    <name type="scientific">Ceratopteris richardii</name>
    <name type="common">Triangle waterfern</name>
    <dbReference type="NCBI Taxonomy" id="49495"/>
    <lineage>
        <taxon>Eukaryota</taxon>
        <taxon>Viridiplantae</taxon>
        <taxon>Streptophyta</taxon>
        <taxon>Embryophyta</taxon>
        <taxon>Tracheophyta</taxon>
        <taxon>Polypodiopsida</taxon>
        <taxon>Polypodiidae</taxon>
        <taxon>Polypodiales</taxon>
        <taxon>Pteridineae</taxon>
        <taxon>Pteridaceae</taxon>
        <taxon>Parkerioideae</taxon>
        <taxon>Ceratopteris</taxon>
    </lineage>
</organism>
<dbReference type="AlphaFoldDB" id="A0A8T2SD20"/>
<dbReference type="EMBL" id="CM035425">
    <property type="protein sequence ID" value="KAH7331019.1"/>
    <property type="molecule type" value="Genomic_DNA"/>
</dbReference>
<accession>A0A8T2SD20</accession>
<evidence type="ECO:0000313" key="3">
    <source>
        <dbReference type="Proteomes" id="UP000825935"/>
    </source>
</evidence>
<keyword evidence="3" id="KW-1185">Reference proteome</keyword>
<dbReference type="Proteomes" id="UP000825935">
    <property type="component" value="Chromosome 20"/>
</dbReference>
<evidence type="ECO:0000313" key="2">
    <source>
        <dbReference type="EMBL" id="KAH7331016.1"/>
    </source>
</evidence>
<dbReference type="OrthoDB" id="783251at2759"/>
<feature type="region of interest" description="Disordered" evidence="1">
    <location>
        <begin position="1"/>
        <end position="63"/>
    </location>
</feature>
<gene>
    <name evidence="2" type="ORF">KP509_20G012200</name>
</gene>
<name>A0A8T2SD20_CERRI</name>
<feature type="region of interest" description="Disordered" evidence="1">
    <location>
        <begin position="116"/>
        <end position="140"/>
    </location>
</feature>
<dbReference type="EMBL" id="CM035425">
    <property type="protein sequence ID" value="KAH7331018.1"/>
    <property type="molecule type" value="Genomic_DNA"/>
</dbReference>
<sequence>MGEGAEGPDTGRREKEALDYRELQEQSAYHTSSSSPSTDNLLQRIEAASSMGEGAEGPDTGRREKEALDYRELQEQSAYHTSSSSPSTDNLLQRICRLDAVLAEMEEIAVPDRLRASQTKSIPTREHSSAPATPMSLNDHRRPTECVLEEVQRKGTLVERVSDLEKRYLQLQRALSTRSTEYTVNPNESHLTPTHLRVQSHDCGQQSIKDIINLEKHAVVFSHVSVGLVKGVEKNETVLENLKGLHVNNETGADCKLPATEGRYGESPSPAPPPLRKKRRGKLPKWISNHFRMPFRKTPQLERLSVI</sequence>
<protein>
    <submittedName>
        <fullName evidence="2">Uncharacterized protein</fullName>
    </submittedName>
</protein>
<feature type="region of interest" description="Disordered" evidence="1">
    <location>
        <begin position="250"/>
        <end position="282"/>
    </location>
</feature>
<reference evidence="2" key="1">
    <citation type="submission" date="2021-08" db="EMBL/GenBank/DDBJ databases">
        <title>WGS assembly of Ceratopteris richardii.</title>
        <authorList>
            <person name="Marchant D.B."/>
            <person name="Chen G."/>
            <person name="Jenkins J."/>
            <person name="Shu S."/>
            <person name="Leebens-Mack J."/>
            <person name="Grimwood J."/>
            <person name="Schmutz J."/>
            <person name="Soltis P."/>
            <person name="Soltis D."/>
            <person name="Chen Z.-H."/>
        </authorList>
    </citation>
    <scope>NUCLEOTIDE SEQUENCE</scope>
    <source>
        <strain evidence="2">Whitten #5841</strain>
        <tissue evidence="2">Leaf</tissue>
    </source>
</reference>
<dbReference type="PANTHER" id="PTHR34190">
    <property type="entry name" value="EXPRESSED PROTEIN"/>
    <property type="match status" value="1"/>
</dbReference>
<dbReference type="EMBL" id="CM035425">
    <property type="protein sequence ID" value="KAH7331016.1"/>
    <property type="molecule type" value="Genomic_DNA"/>
</dbReference>
<proteinExistence type="predicted"/>